<dbReference type="Gene3D" id="2.40.30.10">
    <property type="entry name" value="Translation factors"/>
    <property type="match status" value="2"/>
</dbReference>
<dbReference type="InterPro" id="IPR050055">
    <property type="entry name" value="EF-Tu_GTPase"/>
</dbReference>
<dbReference type="PANTHER" id="PTHR43721">
    <property type="entry name" value="ELONGATION FACTOR TU-RELATED"/>
    <property type="match status" value="1"/>
</dbReference>
<dbReference type="InterPro" id="IPR049394">
    <property type="entry name" value="eEFSec_C"/>
</dbReference>
<keyword evidence="3" id="KW-0648">Protein biosynthesis</keyword>
<dbReference type="Proteomes" id="UP000694867">
    <property type="component" value="Unplaced"/>
</dbReference>
<dbReference type="PRINTS" id="PR00315">
    <property type="entry name" value="ELONGATNFCT"/>
</dbReference>
<dbReference type="Pfam" id="PF00009">
    <property type="entry name" value="GTP_EFTU"/>
    <property type="match status" value="1"/>
</dbReference>
<dbReference type="CDD" id="cd04094">
    <property type="entry name" value="eSelB_III"/>
    <property type="match status" value="1"/>
</dbReference>
<dbReference type="SUPFAM" id="SSF50447">
    <property type="entry name" value="Translation proteins"/>
    <property type="match status" value="1"/>
</dbReference>
<dbReference type="NCBIfam" id="TIGR00231">
    <property type="entry name" value="small_GTP"/>
    <property type="match status" value="1"/>
</dbReference>
<dbReference type="GO" id="GO:0003924">
    <property type="term" value="F:GTPase activity"/>
    <property type="evidence" value="ECO:0007669"/>
    <property type="project" value="InterPro"/>
</dbReference>
<dbReference type="GeneID" id="100908353"/>
<dbReference type="Pfam" id="PF21208">
    <property type="entry name" value="euk_SelB_III"/>
    <property type="match status" value="1"/>
</dbReference>
<dbReference type="GO" id="GO:0005525">
    <property type="term" value="F:GTP binding"/>
    <property type="evidence" value="ECO:0007669"/>
    <property type="project" value="InterPro"/>
</dbReference>
<evidence type="ECO:0000313" key="3">
    <source>
        <dbReference type="RefSeq" id="XP_003741247.1"/>
    </source>
</evidence>
<dbReference type="GO" id="GO:0001514">
    <property type="term" value="P:selenocysteine incorporation"/>
    <property type="evidence" value="ECO:0007669"/>
    <property type="project" value="TreeGrafter"/>
</dbReference>
<dbReference type="FunFam" id="2.40.30.10:FF:000052">
    <property type="entry name" value="Selenocysteine-specific elongation factor EF-Sec"/>
    <property type="match status" value="1"/>
</dbReference>
<evidence type="ECO:0000259" key="1">
    <source>
        <dbReference type="PROSITE" id="PS51722"/>
    </source>
</evidence>
<dbReference type="Pfam" id="PF21131">
    <property type="entry name" value="eEFSec_4th"/>
    <property type="match status" value="1"/>
</dbReference>
<dbReference type="CDD" id="cd01889">
    <property type="entry name" value="SelB_euk"/>
    <property type="match status" value="1"/>
</dbReference>
<dbReference type="InterPro" id="IPR000795">
    <property type="entry name" value="T_Tr_GTP-bd_dom"/>
</dbReference>
<evidence type="ECO:0000313" key="2">
    <source>
        <dbReference type="Proteomes" id="UP000694867"/>
    </source>
</evidence>
<keyword evidence="3" id="KW-0251">Elongation factor</keyword>
<gene>
    <name evidence="3" type="primary">LOC100908353</name>
</gene>
<dbReference type="InterPro" id="IPR049393">
    <property type="entry name" value="eEFSec_III"/>
</dbReference>
<dbReference type="SUPFAM" id="SSF52540">
    <property type="entry name" value="P-loop containing nucleoside triphosphate hydrolases"/>
    <property type="match status" value="1"/>
</dbReference>
<dbReference type="KEGG" id="goe:100908353"/>
<dbReference type="RefSeq" id="XP_003741247.1">
    <property type="nucleotide sequence ID" value="XM_003741199.1"/>
</dbReference>
<dbReference type="PROSITE" id="PS51722">
    <property type="entry name" value="G_TR_2"/>
    <property type="match status" value="1"/>
</dbReference>
<dbReference type="PANTHER" id="PTHR43721:SF11">
    <property type="entry name" value="SELENOCYSTEINE-SPECIFIC ELONGATION FACTOR"/>
    <property type="match status" value="1"/>
</dbReference>
<protein>
    <submittedName>
        <fullName evidence="3">Selenocysteine-specific elongation factor</fullName>
    </submittedName>
</protein>
<accession>A0AAJ6QRB0</accession>
<proteinExistence type="predicted"/>
<organism evidence="2 3">
    <name type="scientific">Galendromus occidentalis</name>
    <name type="common">western predatory mite</name>
    <dbReference type="NCBI Taxonomy" id="34638"/>
    <lineage>
        <taxon>Eukaryota</taxon>
        <taxon>Metazoa</taxon>
        <taxon>Ecdysozoa</taxon>
        <taxon>Arthropoda</taxon>
        <taxon>Chelicerata</taxon>
        <taxon>Arachnida</taxon>
        <taxon>Acari</taxon>
        <taxon>Parasitiformes</taxon>
        <taxon>Mesostigmata</taxon>
        <taxon>Gamasina</taxon>
        <taxon>Phytoseioidea</taxon>
        <taxon>Phytoseiidae</taxon>
        <taxon>Typhlodrominae</taxon>
        <taxon>Galendromus</taxon>
    </lineage>
</organism>
<reference evidence="3" key="1">
    <citation type="submission" date="2025-08" db="UniProtKB">
        <authorList>
            <consortium name="RefSeq"/>
        </authorList>
    </citation>
    <scope>IDENTIFICATION</scope>
</reference>
<feature type="domain" description="Tr-type G" evidence="1">
    <location>
        <begin position="1"/>
        <end position="184"/>
    </location>
</feature>
<dbReference type="CDD" id="cd03696">
    <property type="entry name" value="SelB_II"/>
    <property type="match status" value="1"/>
</dbReference>
<dbReference type="AlphaFoldDB" id="A0AAJ6QRB0"/>
<dbReference type="Gene3D" id="3.40.50.300">
    <property type="entry name" value="P-loop containing nucleotide triphosphate hydrolases"/>
    <property type="match status" value="1"/>
</dbReference>
<dbReference type="InterPro" id="IPR009000">
    <property type="entry name" value="Transl_B-barrel_sf"/>
</dbReference>
<dbReference type="CTD" id="60678"/>
<sequence>MVNVNVGVLGHVDSGKTSLCRALSHKGSTAAFDKNPQSQRRGITLDLGFSTFSHSGPHGETQYTLVDCPGHASLVKTVIGGAQIIDVMLLVIDVTKGVQTQTAECLIIGEICCDRMLIVLNKLDLLDGGPAALEKIKTRMRKTLELTKFKDSEMIAISANPQEAGPVGIDELKDLIAKSVPIPQRSRDGPFVLCVDHCFQIKGQGTVLTGTVTQGMVSVNSLIEIPLLKLQRKVKSMQVFGQPVTEAIQGDRVGICVTQFEANLFERGVVCSPNHFQLTYAVLVPVLRIAYFRNSIRSGTKFHLTSIHDTVLGKQTFFSGSERSSIEQEFVFEEELAHNADGKFFFALIEFDQPMICGVRSLVLGSKLDTDINTKTCRLAYHGKVAKTFVSPDYKKSLAALRVSKTKHKTGVVDRVPNESEVIVKNLFKKETNLEIFSGMKVAFSSGETGAIQSSFGQSGKVKIQLDVDSKISADLKRLLKAKKGEKPEGDPITVTLTFKRLVFDPSKKAIQ</sequence>
<dbReference type="InterPro" id="IPR027417">
    <property type="entry name" value="P-loop_NTPase"/>
</dbReference>
<dbReference type="GO" id="GO:0003746">
    <property type="term" value="F:translation elongation factor activity"/>
    <property type="evidence" value="ECO:0007669"/>
    <property type="project" value="UniProtKB-KW"/>
</dbReference>
<name>A0AAJ6QRB0_9ACAR</name>
<keyword evidence="2" id="KW-1185">Reference proteome</keyword>
<dbReference type="InterPro" id="IPR005225">
    <property type="entry name" value="Small_GTP-bd"/>
</dbReference>